<reference evidence="3" key="2">
    <citation type="submission" date="2022-12" db="EMBL/GenBank/DDBJ databases">
        <authorList>
            <person name="Webb A."/>
        </authorList>
    </citation>
    <scope>NUCLEOTIDE SEQUENCE</scope>
    <source>
        <strain evidence="3">Pf2</strain>
    </source>
</reference>
<feature type="compositionally biased region" description="Basic and acidic residues" evidence="1">
    <location>
        <begin position="1063"/>
        <end position="1072"/>
    </location>
</feature>
<reference evidence="2 4" key="1">
    <citation type="submission" date="2021-11" db="EMBL/GenBank/DDBJ databases">
        <authorList>
            <person name="Islam A."/>
            <person name="Islam S."/>
            <person name="Flora M.S."/>
            <person name="Rahman M."/>
            <person name="Ziaur R.M."/>
            <person name="Epstein J.H."/>
            <person name="Hassan M."/>
            <person name="Klassen M."/>
            <person name="Woodard K."/>
            <person name="Webb A."/>
            <person name="Webby R.J."/>
            <person name="El Zowalaty M.E."/>
        </authorList>
    </citation>
    <scope>NUCLEOTIDE SEQUENCE [LARGE SCALE GENOMIC DNA]</scope>
    <source>
        <strain evidence="2">Pf1</strain>
    </source>
</reference>
<name>A0AAV0T3J5_9STRA</name>
<feature type="compositionally biased region" description="Polar residues" evidence="1">
    <location>
        <begin position="757"/>
        <end position="767"/>
    </location>
</feature>
<feature type="compositionally biased region" description="Low complexity" evidence="1">
    <location>
        <begin position="349"/>
        <end position="360"/>
    </location>
</feature>
<dbReference type="Proteomes" id="UP001157938">
    <property type="component" value="Unassembled WGS sequence"/>
</dbReference>
<dbReference type="Proteomes" id="UP001159659">
    <property type="component" value="Unassembled WGS sequence"/>
</dbReference>
<feature type="compositionally biased region" description="Low complexity" evidence="1">
    <location>
        <begin position="1077"/>
        <end position="1101"/>
    </location>
</feature>
<evidence type="ECO:0000313" key="2">
    <source>
        <dbReference type="EMBL" id="CAH0492871.1"/>
    </source>
</evidence>
<proteinExistence type="predicted"/>
<evidence type="ECO:0000313" key="5">
    <source>
        <dbReference type="Proteomes" id="UP001159659"/>
    </source>
</evidence>
<protein>
    <submittedName>
        <fullName evidence="3">Uncharacterized protein</fullName>
    </submittedName>
</protein>
<evidence type="ECO:0000313" key="3">
    <source>
        <dbReference type="EMBL" id="CAI5711757.1"/>
    </source>
</evidence>
<feature type="region of interest" description="Disordered" evidence="1">
    <location>
        <begin position="1047"/>
        <end position="1109"/>
    </location>
</feature>
<feature type="compositionally biased region" description="Basic and acidic residues" evidence="1">
    <location>
        <begin position="634"/>
        <end position="644"/>
    </location>
</feature>
<feature type="compositionally biased region" description="Acidic residues" evidence="1">
    <location>
        <begin position="745"/>
        <end position="755"/>
    </location>
</feature>
<feature type="region of interest" description="Disordered" evidence="1">
    <location>
        <begin position="343"/>
        <end position="364"/>
    </location>
</feature>
<dbReference type="AlphaFoldDB" id="A0AAV0T3J5"/>
<dbReference type="EMBL" id="CAKLBC010001553">
    <property type="protein sequence ID" value="CAH0492871.1"/>
    <property type="molecule type" value="Genomic_DNA"/>
</dbReference>
<feature type="region of interest" description="Disordered" evidence="1">
    <location>
        <begin position="1"/>
        <end position="24"/>
    </location>
</feature>
<accession>A0AAV0T3J5</accession>
<organism evidence="3 5">
    <name type="scientific">Peronospora farinosa</name>
    <dbReference type="NCBI Taxonomy" id="134698"/>
    <lineage>
        <taxon>Eukaryota</taxon>
        <taxon>Sar</taxon>
        <taxon>Stramenopiles</taxon>
        <taxon>Oomycota</taxon>
        <taxon>Peronosporomycetes</taxon>
        <taxon>Peronosporales</taxon>
        <taxon>Peronosporaceae</taxon>
        <taxon>Peronospora</taxon>
    </lineage>
</organism>
<evidence type="ECO:0000256" key="1">
    <source>
        <dbReference type="SAM" id="MobiDB-lite"/>
    </source>
</evidence>
<dbReference type="EMBL" id="CANTFK010000275">
    <property type="protein sequence ID" value="CAI5711757.1"/>
    <property type="molecule type" value="Genomic_DNA"/>
</dbReference>
<feature type="region of interest" description="Disordered" evidence="1">
    <location>
        <begin position="1004"/>
        <end position="1033"/>
    </location>
</feature>
<keyword evidence="4" id="KW-1185">Reference proteome</keyword>
<feature type="region of interest" description="Disordered" evidence="1">
    <location>
        <begin position="728"/>
        <end position="767"/>
    </location>
</feature>
<evidence type="ECO:0000313" key="4">
    <source>
        <dbReference type="Proteomes" id="UP001157938"/>
    </source>
</evidence>
<comment type="caution">
    <text evidence="3">The sequence shown here is derived from an EMBL/GenBank/DDBJ whole genome shotgun (WGS) entry which is preliminary data.</text>
</comment>
<feature type="region of interest" description="Disordered" evidence="1">
    <location>
        <begin position="624"/>
        <end position="668"/>
    </location>
</feature>
<gene>
    <name evidence="2" type="ORF">PFR001_LOCUS8045</name>
    <name evidence="3" type="ORF">PFR002_LOCUS2438</name>
</gene>
<sequence>MAASSDITDVSRRHSDVSLTHQNSNDAIIEEVGSFTAAERLSDPFGDVYGAEAEFGDFEGSFRDQETTVATSMDRESSSLMSFSPLMAPAVAISSENDPSVDITGIVGTEKEEDETKERIGDSEEDLIAGRAATVPTSTSTATLAILDLVWGNTNHETDVNRFAISPTSVGSGRSRSASTSSGAALPLLTSTQFATFSSMAVETPENSTDLLSFSPPVAASAPIDPFFGLDHDTSETSTAAPVFDKDEAFTVTATPPLSTISLSTPTSLCGSFVSLHDDVKTPGLFPFTPGSVEVNLSPRDPFAERTTRSFRSLSSSFVSAGMMEDKAGQNKVHASVSTFSRDTLEVTSPSSAPPSLRSSFKMTDGLPGFAHDADESDEADPFAEAGLTAPVEVPLAEALAVWRIGAENVMNEDGNSDCVGKCTEEKDAVDKYGLADNASNDSVDSASVVEGKNDVLNVSDLTKPVEIEDSLCDWTIATERNEAFLNDPFTTKHQTDDVTVLHPLAVAEESDVEDDENAADLIANDNEVHVFGLQGDASDGDALDGDALDGDASDIDKCDAATTAAEQTLVDANDDPFHRSQIDTLSFTAATTDSNIECTSQRLSSGDFEDKCSSLDEDEFDTLLTSPPSVATDLRDYGDKSEENAVVETTKNEDPTLTTEANDGDSFGDFGGFEATSATTNTAMIIPDASPWGSFPSPAPLHTMPIDDVDAVGDVAVLSTTSTSADTVPADDGFGDFTQSTEPSGDDDFDDFGDFEQSSANDGDSFTDFQQSCAEAFGKSDNGFGDFTTVDASTLAAPASLVPSLSKSELSVFFEEAFPMKPLPAILLLQPETPTEVEDTDSLQQKSTEIVQDVFCDMWNEYISTFAGTGPQSFSSSGALSTTAERKDSDAHVLLNRNTKHASKYLKYVLSEKIQEASKQNGIFTHGSERHQVYVEFAASGDADRMCAALKELRDALFHSSVHDAMMRIAKQAALSAKAKIAEQAAQQHANSRGGSLFSTTRHLLSRSGNSGGAHGSSGTDSNSDHVGADTPTGVSVQKLARYTFTSNHDNSANAHRGANNGEERVSDGSDHTGYSSGSDSEAASSADSRTRSQTSTSGSSNGGLMKKFQNRFSFGSSRHRPRFVSLRRKGQSSEEVRKMELNLDAISGGLDEVKWKCALFLYDVEEVTHVAPSQISILAYPSKQPLTGKTSRSALTKLVKPDTIWTVDIGANNSDMINEW</sequence>